<gene>
    <name evidence="2" type="ORF">E2562_004582</name>
</gene>
<keyword evidence="3" id="KW-1185">Reference proteome</keyword>
<accession>A0A6G1F3H0</accession>
<organism evidence="2 3">
    <name type="scientific">Oryza meyeriana var. granulata</name>
    <dbReference type="NCBI Taxonomy" id="110450"/>
    <lineage>
        <taxon>Eukaryota</taxon>
        <taxon>Viridiplantae</taxon>
        <taxon>Streptophyta</taxon>
        <taxon>Embryophyta</taxon>
        <taxon>Tracheophyta</taxon>
        <taxon>Spermatophyta</taxon>
        <taxon>Magnoliopsida</taxon>
        <taxon>Liliopsida</taxon>
        <taxon>Poales</taxon>
        <taxon>Poaceae</taxon>
        <taxon>BOP clade</taxon>
        <taxon>Oryzoideae</taxon>
        <taxon>Oryzeae</taxon>
        <taxon>Oryzinae</taxon>
        <taxon>Oryza</taxon>
        <taxon>Oryza meyeriana</taxon>
    </lineage>
</organism>
<feature type="region of interest" description="Disordered" evidence="1">
    <location>
        <begin position="88"/>
        <end position="114"/>
    </location>
</feature>
<protein>
    <submittedName>
        <fullName evidence="2">Uncharacterized protein</fullName>
    </submittedName>
</protein>
<dbReference type="AlphaFoldDB" id="A0A6G1F3H0"/>
<name>A0A6G1F3H0_9ORYZ</name>
<evidence type="ECO:0000313" key="3">
    <source>
        <dbReference type="Proteomes" id="UP000479710"/>
    </source>
</evidence>
<dbReference type="EMBL" id="SPHZ02000001">
    <property type="protein sequence ID" value="KAF0931458.1"/>
    <property type="molecule type" value="Genomic_DNA"/>
</dbReference>
<evidence type="ECO:0000256" key="1">
    <source>
        <dbReference type="SAM" id="MobiDB-lite"/>
    </source>
</evidence>
<proteinExistence type="predicted"/>
<sequence>MVWGYRTLSTAKKRDAYDLHRHPSSAASLTQPHPLRGARLLGKASPLGSPPPHTVHSATPTPVAISVTVATHSPVSYPLRKWQIHSPPCTTFSRRSRSPGKASPLGPLPLGGTWISSASDGARAVEAETEGNDVDVADNRENVAAAVQC</sequence>
<evidence type="ECO:0000313" key="2">
    <source>
        <dbReference type="EMBL" id="KAF0931458.1"/>
    </source>
</evidence>
<reference evidence="2 3" key="1">
    <citation type="submission" date="2019-11" db="EMBL/GenBank/DDBJ databases">
        <title>Whole genome sequence of Oryza granulata.</title>
        <authorList>
            <person name="Li W."/>
        </authorList>
    </citation>
    <scope>NUCLEOTIDE SEQUENCE [LARGE SCALE GENOMIC DNA]</scope>
    <source>
        <strain evidence="3">cv. Menghai</strain>
        <tissue evidence="2">Leaf</tissue>
    </source>
</reference>
<comment type="caution">
    <text evidence="2">The sequence shown here is derived from an EMBL/GenBank/DDBJ whole genome shotgun (WGS) entry which is preliminary data.</text>
</comment>
<dbReference type="Proteomes" id="UP000479710">
    <property type="component" value="Unassembled WGS sequence"/>
</dbReference>